<evidence type="ECO:0000259" key="14">
    <source>
        <dbReference type="Pfam" id="PF07732"/>
    </source>
</evidence>
<dbReference type="Proteomes" id="UP000050509">
    <property type="component" value="Unassembled WGS sequence"/>
</dbReference>
<dbReference type="InterPro" id="IPR008972">
    <property type="entry name" value="Cupredoxin"/>
</dbReference>
<dbReference type="Gene3D" id="2.60.40.420">
    <property type="entry name" value="Cupredoxins - blue copper proteins"/>
    <property type="match status" value="2"/>
</dbReference>
<evidence type="ECO:0000313" key="15">
    <source>
        <dbReference type="EMBL" id="KPV54638.1"/>
    </source>
</evidence>
<evidence type="ECO:0000256" key="1">
    <source>
        <dbReference type="ARBA" id="ARBA00001960"/>
    </source>
</evidence>
<evidence type="ECO:0000256" key="9">
    <source>
        <dbReference type="ARBA" id="ARBA00023002"/>
    </source>
</evidence>
<feature type="binding site" description="type 1 copper site" evidence="12">
    <location>
        <position position="157"/>
    </location>
    <ligand>
        <name>Cu cation</name>
        <dbReference type="ChEBI" id="CHEBI:23378"/>
        <label>1</label>
    </ligand>
</feature>
<sequence length="346" mass="36180">MAAAGVGAGSLGLAACGPAPAATQNAPTTAPTETARAVDVPNVARDPASVPPPITRTTPTTVEITLTVKELTSELADGTTFGFWTFDGTVPGPMLRVMEGDTVKVTLVNPPESQAPHNIDLHAVTGPGGGAAVTLVAPGETKAFSFKALRRGIYIYHCAAPPAWHHVAMGMYGAILVEPPGGLPKVDREFYVVQGEWYTSGAFGQKGHQIFSNAKAMAEQPEYFTFNGHTAALTNLHPLKANVGETVRLFFGVGGPNVGSNFHIIGEIFDKVYSGSPDTFTANEETWYTPPGSASVFELTLEVPGTYTLVDHALFRVMKGAAGALVVEGKHDESIYAPAPPAGASH</sequence>
<dbReference type="PANTHER" id="PTHR11709:SF394">
    <property type="entry name" value="FI03373P-RELATED"/>
    <property type="match status" value="1"/>
</dbReference>
<keyword evidence="13" id="KW-0732">Signal</keyword>
<feature type="binding site" description="type 1 copper site" evidence="12">
    <location>
        <position position="122"/>
    </location>
    <ligand>
        <name>Cu cation</name>
        <dbReference type="ChEBI" id="CHEBI:23378"/>
        <label>1</label>
    </ligand>
</feature>
<protein>
    <recommendedName>
        <fullName evidence="6">Copper-containing nitrite reductase</fullName>
        <ecNumber evidence="5">1.7.2.1</ecNumber>
    </recommendedName>
</protein>
<evidence type="ECO:0000256" key="4">
    <source>
        <dbReference type="ARBA" id="ARBA00011233"/>
    </source>
</evidence>
<feature type="binding site" description="type 1 copper site" evidence="12">
    <location>
        <position position="312"/>
    </location>
    <ligand>
        <name>Cu cation</name>
        <dbReference type="ChEBI" id="CHEBI:23378"/>
        <label>1</label>
    </ligand>
</feature>
<dbReference type="PANTHER" id="PTHR11709">
    <property type="entry name" value="MULTI-COPPER OXIDASE"/>
    <property type="match status" value="1"/>
</dbReference>
<evidence type="ECO:0000256" key="7">
    <source>
        <dbReference type="ARBA" id="ARBA00022723"/>
    </source>
</evidence>
<keyword evidence="7 12" id="KW-0479">Metal-binding</keyword>
<dbReference type="InterPro" id="IPR001287">
    <property type="entry name" value="NO2-reductase_Cu"/>
</dbReference>
<name>A0A0P9DGJ6_9CHLR</name>
<dbReference type="PATRIC" id="fig|186479.3.peg.6001"/>
<dbReference type="CDD" id="cd04208">
    <property type="entry name" value="CuRO_2_CuNIR"/>
    <property type="match status" value="1"/>
</dbReference>
<dbReference type="GO" id="GO:0050421">
    <property type="term" value="F:nitrite reductase (NO-forming) activity"/>
    <property type="evidence" value="ECO:0007669"/>
    <property type="project" value="UniProtKB-EC"/>
</dbReference>
<evidence type="ECO:0000256" key="11">
    <source>
        <dbReference type="ARBA" id="ARBA00049340"/>
    </source>
</evidence>
<evidence type="ECO:0000256" key="3">
    <source>
        <dbReference type="ARBA" id="ARBA00010609"/>
    </source>
</evidence>
<evidence type="ECO:0000256" key="6">
    <source>
        <dbReference type="ARBA" id="ARBA00017290"/>
    </source>
</evidence>
<gene>
    <name evidence="15" type="ORF">SE17_02560</name>
</gene>
<dbReference type="Pfam" id="PF07732">
    <property type="entry name" value="Cu-oxidase_3"/>
    <property type="match status" value="1"/>
</dbReference>
<dbReference type="SUPFAM" id="SSF49503">
    <property type="entry name" value="Cupredoxins"/>
    <property type="match status" value="2"/>
</dbReference>
<dbReference type="CDD" id="cd11020">
    <property type="entry name" value="CuRO_1_CuNIR"/>
    <property type="match status" value="1"/>
</dbReference>
<dbReference type="GO" id="GO:0005507">
    <property type="term" value="F:copper ion binding"/>
    <property type="evidence" value="ECO:0007669"/>
    <property type="project" value="InterPro"/>
</dbReference>
<feature type="binding site" description="type 1 copper site" evidence="12">
    <location>
        <position position="117"/>
    </location>
    <ligand>
        <name>Cu cation</name>
        <dbReference type="ChEBI" id="CHEBI:23378"/>
        <label>1</label>
    </ligand>
</feature>
<reference evidence="15 16" key="1">
    <citation type="submission" date="2015-09" db="EMBL/GenBank/DDBJ databases">
        <title>Draft genome sequence of Kouleothrix aurantiaca JCM 19913.</title>
        <authorList>
            <person name="Hemp J."/>
        </authorList>
    </citation>
    <scope>NUCLEOTIDE SEQUENCE [LARGE SCALE GENOMIC DNA]</scope>
    <source>
        <strain evidence="15 16">COM-B</strain>
    </source>
</reference>
<organism evidence="15 16">
    <name type="scientific">Kouleothrix aurantiaca</name>
    <dbReference type="NCBI Taxonomy" id="186479"/>
    <lineage>
        <taxon>Bacteria</taxon>
        <taxon>Bacillati</taxon>
        <taxon>Chloroflexota</taxon>
        <taxon>Chloroflexia</taxon>
        <taxon>Chloroflexales</taxon>
        <taxon>Roseiflexineae</taxon>
        <taxon>Roseiflexaceae</taxon>
        <taxon>Kouleothrix</taxon>
    </lineage>
</organism>
<keyword evidence="16" id="KW-1185">Reference proteome</keyword>
<feature type="chain" id="PRO_5006156207" description="Copper-containing nitrite reductase" evidence="13">
    <location>
        <begin position="22"/>
        <end position="346"/>
    </location>
</feature>
<comment type="cofactor">
    <cofactor evidence="2 12">
        <name>Cu(2+)</name>
        <dbReference type="ChEBI" id="CHEBI:29036"/>
    </cofactor>
</comment>
<keyword evidence="8" id="KW-0677">Repeat</keyword>
<keyword evidence="10 12" id="KW-0186">Copper</keyword>
<comment type="caution">
    <text evidence="15">The sequence shown here is derived from an EMBL/GenBank/DDBJ whole genome shotgun (WGS) entry which is preliminary data.</text>
</comment>
<dbReference type="AlphaFoldDB" id="A0A0P9DGJ6"/>
<dbReference type="InterPro" id="IPR011707">
    <property type="entry name" value="Cu-oxidase-like_N"/>
</dbReference>
<comment type="cofactor">
    <cofactor evidence="1 12">
        <name>Cu(+)</name>
        <dbReference type="ChEBI" id="CHEBI:49552"/>
    </cofactor>
</comment>
<evidence type="ECO:0000313" key="16">
    <source>
        <dbReference type="Proteomes" id="UP000050509"/>
    </source>
</evidence>
<feature type="binding site" description="type 1 copper site" evidence="12">
    <location>
        <position position="166"/>
    </location>
    <ligand>
        <name>Cu cation</name>
        <dbReference type="ChEBI" id="CHEBI:23378"/>
        <label>1</label>
    </ligand>
</feature>
<keyword evidence="9" id="KW-0560">Oxidoreductase</keyword>
<evidence type="ECO:0000256" key="5">
    <source>
        <dbReference type="ARBA" id="ARBA00011882"/>
    </source>
</evidence>
<dbReference type="FunFam" id="2.60.40.420:FF:000093">
    <property type="entry name" value="Copper-containing nitrite reductase"/>
    <property type="match status" value="1"/>
</dbReference>
<evidence type="ECO:0000256" key="10">
    <source>
        <dbReference type="ARBA" id="ARBA00023008"/>
    </source>
</evidence>
<feature type="domain" description="Plastocyanin-like" evidence="14">
    <location>
        <begin position="68"/>
        <end position="180"/>
    </location>
</feature>
<dbReference type="InterPro" id="IPR045087">
    <property type="entry name" value="Cu-oxidase_fam"/>
</dbReference>
<comment type="subunit">
    <text evidence="4">Homotrimer.</text>
</comment>
<dbReference type="NCBIfam" id="TIGR02376">
    <property type="entry name" value="Cu_nitrite_red"/>
    <property type="match status" value="1"/>
</dbReference>
<evidence type="ECO:0000256" key="12">
    <source>
        <dbReference type="PIRSR" id="PIRSR601287-1"/>
    </source>
</evidence>
<evidence type="ECO:0000256" key="8">
    <source>
        <dbReference type="ARBA" id="ARBA00022737"/>
    </source>
</evidence>
<feature type="binding site" description="type 1 copper site" evidence="12">
    <location>
        <position position="158"/>
    </location>
    <ligand>
        <name>Cu cation</name>
        <dbReference type="ChEBI" id="CHEBI:23378"/>
        <label>1</label>
    </ligand>
</feature>
<evidence type="ECO:0000256" key="13">
    <source>
        <dbReference type="SAM" id="SignalP"/>
    </source>
</evidence>
<proteinExistence type="inferred from homology"/>
<evidence type="ECO:0000256" key="2">
    <source>
        <dbReference type="ARBA" id="ARBA00001973"/>
    </source>
</evidence>
<comment type="catalytic activity">
    <reaction evidence="11">
        <text>nitric oxide + Fe(III)-[cytochrome c] + H2O = Fe(II)-[cytochrome c] + nitrite + 2 H(+)</text>
        <dbReference type="Rhea" id="RHEA:15233"/>
        <dbReference type="Rhea" id="RHEA-COMP:10350"/>
        <dbReference type="Rhea" id="RHEA-COMP:14399"/>
        <dbReference type="ChEBI" id="CHEBI:15377"/>
        <dbReference type="ChEBI" id="CHEBI:15378"/>
        <dbReference type="ChEBI" id="CHEBI:16301"/>
        <dbReference type="ChEBI" id="CHEBI:16480"/>
        <dbReference type="ChEBI" id="CHEBI:29033"/>
        <dbReference type="ChEBI" id="CHEBI:29034"/>
        <dbReference type="EC" id="1.7.2.1"/>
    </reaction>
</comment>
<accession>A0A0P9DGJ6</accession>
<dbReference type="EMBL" id="LJCR01000029">
    <property type="protein sequence ID" value="KPV54638.1"/>
    <property type="molecule type" value="Genomic_DNA"/>
</dbReference>
<comment type="similarity">
    <text evidence="3">Belongs to the multicopper oxidase family.</text>
</comment>
<feature type="binding site" description="type 1 copper site" evidence="12">
    <location>
        <position position="171"/>
    </location>
    <ligand>
        <name>Cu cation</name>
        <dbReference type="ChEBI" id="CHEBI:23378"/>
        <label>1</label>
    </ligand>
</feature>
<dbReference type="PRINTS" id="PR00695">
    <property type="entry name" value="CUNO2RDTASE"/>
</dbReference>
<feature type="signal peptide" evidence="13">
    <location>
        <begin position="1"/>
        <end position="21"/>
    </location>
</feature>
<dbReference type="EC" id="1.7.2.1" evidence="5"/>